<dbReference type="OrthoDB" id="4808509at2"/>
<gene>
    <name evidence="3" type="ORF">SAMN05445060_0731</name>
</gene>
<dbReference type="SMART" id="SM00858">
    <property type="entry name" value="SAF"/>
    <property type="match status" value="1"/>
</dbReference>
<dbReference type="AlphaFoldDB" id="A0A1N7DL72"/>
<evidence type="ECO:0000256" key="1">
    <source>
        <dbReference type="SAM" id="Phobius"/>
    </source>
</evidence>
<dbReference type="RefSeq" id="WP_076476678.1">
    <property type="nucleotide sequence ID" value="NZ_FTNT01000002.1"/>
</dbReference>
<sequence length="223" mass="23337">MPADRRLVPTLTDRLRELARPGWARTLLVRRLIAGAFVVAALVSALAAHRADRTDTVLVAAHDLTPGAPLTAADVATRELPTGTAPDGALRRRADTETRTVTAAIRGGEVLTDVRLLSPRLPTALLRRPDARLVPVHIGDAGVPALLREGDLVDVLAAQHDSDDSAPPSVLVRGAVVAVVSTRAAASLRTSPDPGVVLLAMPETDAHRVAAANLTEAVTVVLH</sequence>
<protein>
    <submittedName>
        <fullName evidence="3">Flp pilus assembly protein CpaB</fullName>
    </submittedName>
</protein>
<dbReference type="CDD" id="cd11614">
    <property type="entry name" value="SAF_CpaB_FlgA_like"/>
    <property type="match status" value="1"/>
</dbReference>
<evidence type="ECO:0000313" key="3">
    <source>
        <dbReference type="EMBL" id="SIR76629.1"/>
    </source>
</evidence>
<name>A0A1N7DL72_9NOCA</name>
<dbReference type="STRING" id="1344003.SAMN05445060_0731"/>
<dbReference type="Pfam" id="PF08666">
    <property type="entry name" value="SAF"/>
    <property type="match status" value="1"/>
</dbReference>
<dbReference type="Proteomes" id="UP000186218">
    <property type="component" value="Unassembled WGS sequence"/>
</dbReference>
<dbReference type="EMBL" id="FTNT01000002">
    <property type="protein sequence ID" value="SIR76629.1"/>
    <property type="molecule type" value="Genomic_DNA"/>
</dbReference>
<proteinExistence type="predicted"/>
<evidence type="ECO:0000259" key="2">
    <source>
        <dbReference type="SMART" id="SM00858"/>
    </source>
</evidence>
<organism evidence="3 4">
    <name type="scientific">Williamsia sterculiae</name>
    <dbReference type="NCBI Taxonomy" id="1344003"/>
    <lineage>
        <taxon>Bacteria</taxon>
        <taxon>Bacillati</taxon>
        <taxon>Actinomycetota</taxon>
        <taxon>Actinomycetes</taxon>
        <taxon>Mycobacteriales</taxon>
        <taxon>Nocardiaceae</taxon>
        <taxon>Williamsia</taxon>
    </lineage>
</organism>
<feature type="domain" description="SAF" evidence="2">
    <location>
        <begin position="55"/>
        <end position="117"/>
    </location>
</feature>
<evidence type="ECO:0000313" key="4">
    <source>
        <dbReference type="Proteomes" id="UP000186218"/>
    </source>
</evidence>
<accession>A0A1N7DL72</accession>
<keyword evidence="1" id="KW-0812">Transmembrane</keyword>
<reference evidence="3 4" key="1">
    <citation type="submission" date="2017-01" db="EMBL/GenBank/DDBJ databases">
        <authorList>
            <person name="Mah S.A."/>
            <person name="Swanson W.J."/>
            <person name="Moy G.W."/>
            <person name="Vacquier V.D."/>
        </authorList>
    </citation>
    <scope>NUCLEOTIDE SEQUENCE [LARGE SCALE GENOMIC DNA]</scope>
    <source>
        <strain evidence="3 4">CPCC 203464</strain>
    </source>
</reference>
<dbReference type="InterPro" id="IPR013974">
    <property type="entry name" value="SAF"/>
</dbReference>
<keyword evidence="1" id="KW-1133">Transmembrane helix</keyword>
<keyword evidence="1" id="KW-0472">Membrane</keyword>
<keyword evidence="4" id="KW-1185">Reference proteome</keyword>
<feature type="transmembrane region" description="Helical" evidence="1">
    <location>
        <begin position="28"/>
        <end position="48"/>
    </location>
</feature>